<evidence type="ECO:0000259" key="4">
    <source>
        <dbReference type="Pfam" id="PF00392"/>
    </source>
</evidence>
<evidence type="ECO:0000256" key="1">
    <source>
        <dbReference type="ARBA" id="ARBA00023015"/>
    </source>
</evidence>
<dbReference type="HOGENOM" id="CLU_3113867_0_0_11"/>
<keyword evidence="3" id="KW-0804">Transcription</keyword>
<evidence type="ECO:0000256" key="2">
    <source>
        <dbReference type="ARBA" id="ARBA00023125"/>
    </source>
</evidence>
<proteinExistence type="predicted"/>
<dbReference type="STRING" id="1068978.AMETH_1502"/>
<dbReference type="InterPro" id="IPR036388">
    <property type="entry name" value="WH-like_DNA-bd_sf"/>
</dbReference>
<accession>A0A076MLI6</accession>
<dbReference type="AlphaFoldDB" id="A0A076MLI6"/>
<reference evidence="5 6" key="1">
    <citation type="submission" date="2014-07" db="EMBL/GenBank/DDBJ databases">
        <title>Whole Genome Sequence of the Amycolatopsis methanolica 239.</title>
        <authorList>
            <person name="Tang B."/>
        </authorList>
    </citation>
    <scope>NUCLEOTIDE SEQUENCE [LARGE SCALE GENOMIC DNA]</scope>
    <source>
        <strain evidence="5 6">239</strain>
    </source>
</reference>
<name>A0A076MLI6_AMYME</name>
<sequence length="50" mass="5464">MRRLRDMLRAAVQGGRYGDGQLPGEAELMAAHRASRATVREALSLLRAKG</sequence>
<dbReference type="GO" id="GO:0003700">
    <property type="term" value="F:DNA-binding transcription factor activity"/>
    <property type="evidence" value="ECO:0007669"/>
    <property type="project" value="InterPro"/>
</dbReference>
<organism evidence="5 6">
    <name type="scientific">Amycolatopsis methanolica 239</name>
    <dbReference type="NCBI Taxonomy" id="1068978"/>
    <lineage>
        <taxon>Bacteria</taxon>
        <taxon>Bacillati</taxon>
        <taxon>Actinomycetota</taxon>
        <taxon>Actinomycetes</taxon>
        <taxon>Pseudonocardiales</taxon>
        <taxon>Pseudonocardiaceae</taxon>
        <taxon>Amycolatopsis</taxon>
        <taxon>Amycolatopsis methanolica group</taxon>
    </lineage>
</organism>
<dbReference type="InterPro" id="IPR000524">
    <property type="entry name" value="Tscrpt_reg_HTH_GntR"/>
</dbReference>
<protein>
    <submittedName>
        <fullName evidence="5">GntR regulator-like protein</fullName>
    </submittedName>
</protein>
<evidence type="ECO:0000313" key="5">
    <source>
        <dbReference type="EMBL" id="AIJ21594.1"/>
    </source>
</evidence>
<dbReference type="KEGG" id="amq:AMETH_1502"/>
<dbReference type="GO" id="GO:0003677">
    <property type="term" value="F:DNA binding"/>
    <property type="evidence" value="ECO:0007669"/>
    <property type="project" value="UniProtKB-KW"/>
</dbReference>
<dbReference type="PRINTS" id="PR00035">
    <property type="entry name" value="HTHGNTR"/>
</dbReference>
<keyword evidence="6" id="KW-1185">Reference proteome</keyword>
<dbReference type="Pfam" id="PF00392">
    <property type="entry name" value="GntR"/>
    <property type="match status" value="1"/>
</dbReference>
<keyword evidence="2" id="KW-0238">DNA-binding</keyword>
<dbReference type="EMBL" id="CP009110">
    <property type="protein sequence ID" value="AIJ21594.1"/>
    <property type="molecule type" value="Genomic_DNA"/>
</dbReference>
<dbReference type="PATRIC" id="fig|1068978.7.peg.1581"/>
<gene>
    <name evidence="5" type="ORF">AMETH_1502</name>
</gene>
<feature type="domain" description="HTH gntR-type" evidence="4">
    <location>
        <begin position="3"/>
        <end position="50"/>
    </location>
</feature>
<evidence type="ECO:0000256" key="3">
    <source>
        <dbReference type="ARBA" id="ARBA00023163"/>
    </source>
</evidence>
<keyword evidence="1" id="KW-0805">Transcription regulation</keyword>
<dbReference type="Proteomes" id="UP000062973">
    <property type="component" value="Chromosome"/>
</dbReference>
<dbReference type="SUPFAM" id="SSF46785">
    <property type="entry name" value="Winged helix' DNA-binding domain"/>
    <property type="match status" value="1"/>
</dbReference>
<dbReference type="Gene3D" id="1.10.10.10">
    <property type="entry name" value="Winged helix-like DNA-binding domain superfamily/Winged helix DNA-binding domain"/>
    <property type="match status" value="1"/>
</dbReference>
<dbReference type="InterPro" id="IPR036390">
    <property type="entry name" value="WH_DNA-bd_sf"/>
</dbReference>
<evidence type="ECO:0000313" key="6">
    <source>
        <dbReference type="Proteomes" id="UP000062973"/>
    </source>
</evidence>